<evidence type="ECO:0000256" key="1">
    <source>
        <dbReference type="SAM" id="MobiDB-lite"/>
    </source>
</evidence>
<organism evidence="2">
    <name type="scientific">Human papillomavirus</name>
    <dbReference type="NCBI Taxonomy" id="10566"/>
    <lineage>
        <taxon>Viruses</taxon>
        <taxon>Monodnaviria</taxon>
        <taxon>Shotokuvirae</taxon>
        <taxon>Cossaviricota</taxon>
        <taxon>Papovaviricetes</taxon>
        <taxon>Zurhausenvirales</taxon>
        <taxon>Papillomaviridae</taxon>
    </lineage>
</organism>
<accession>A0A385PL11</accession>
<reference evidence="2" key="1">
    <citation type="journal article" date="2018" name="Nat. Med.">
        <title>Expanded skin virome in DOCK8-deficient patients.</title>
        <authorList>
            <consortium name="NISC Comparative Sequencing Program"/>
            <person name="Tirosh O."/>
            <person name="Conlan S."/>
            <person name="Deming C."/>
            <person name="Lee-Lin S.Q."/>
            <person name="Huang X."/>
            <person name="Su H.C."/>
            <person name="Freeman A.F."/>
            <person name="Segre J.A."/>
            <person name="Kong H.H."/>
        </authorList>
    </citation>
    <scope>NUCLEOTIDE SEQUENCE</scope>
    <source>
        <strain evidence="2">HPV-mSK_226</strain>
    </source>
</reference>
<dbReference type="EMBL" id="MH777365">
    <property type="protein sequence ID" value="AYA94631.1"/>
    <property type="molecule type" value="Genomic_DNA"/>
</dbReference>
<proteinExistence type="predicted"/>
<evidence type="ECO:0000313" key="2">
    <source>
        <dbReference type="EMBL" id="AYA94631.1"/>
    </source>
</evidence>
<feature type="compositionally biased region" description="Pro residues" evidence="1">
    <location>
        <begin position="22"/>
        <end position="38"/>
    </location>
</feature>
<protein>
    <submittedName>
        <fullName evidence="2">E4 protein</fullName>
    </submittedName>
</protein>
<name>A0A385PL11_9PAPI</name>
<sequence length="130" mass="14825">MKLLSPLSPALQSLHLQFPGKPSAPPFPSPPKTPYPPRRAPDDSKNRRSGQAPRKHLQEDDDDDNNKENIAPKVPHPPLQKEEDLEDEEEDQFCHVSQLLKKLAQEIDLFQEQVSRDLGDLRKRLGIHQS</sequence>
<feature type="region of interest" description="Disordered" evidence="1">
    <location>
        <begin position="14"/>
        <end position="92"/>
    </location>
</feature>